<proteinExistence type="inferred from homology"/>
<evidence type="ECO:0000256" key="3">
    <source>
        <dbReference type="ARBA" id="ARBA00013725"/>
    </source>
</evidence>
<comment type="caution">
    <text evidence="11">The sequence shown here is derived from an EMBL/GenBank/DDBJ whole genome shotgun (WGS) entry which is preliminary data.</text>
</comment>
<evidence type="ECO:0000256" key="6">
    <source>
        <dbReference type="ARBA" id="ARBA00022695"/>
    </source>
</evidence>
<dbReference type="NCBIfam" id="TIGR00690">
    <property type="entry name" value="rpoZ"/>
    <property type="match status" value="1"/>
</dbReference>
<evidence type="ECO:0000313" key="12">
    <source>
        <dbReference type="Proteomes" id="UP000551878"/>
    </source>
</evidence>
<dbReference type="InterPro" id="IPR036161">
    <property type="entry name" value="RPB6/omega-like_sf"/>
</dbReference>
<evidence type="ECO:0000256" key="2">
    <source>
        <dbReference type="ARBA" id="ARBA00012418"/>
    </source>
</evidence>
<dbReference type="HAMAP" id="MF_00366">
    <property type="entry name" value="RNApol_bact_RpoZ"/>
    <property type="match status" value="1"/>
</dbReference>
<evidence type="ECO:0000256" key="10">
    <source>
        <dbReference type="HAMAP-Rule" id="MF_00366"/>
    </source>
</evidence>
<dbReference type="SMART" id="SM01409">
    <property type="entry name" value="RNA_pol_Rpb6"/>
    <property type="match status" value="1"/>
</dbReference>
<dbReference type="InterPro" id="IPR006110">
    <property type="entry name" value="Pol_omega/Rpo6/RPB6"/>
</dbReference>
<gene>
    <name evidence="10" type="primary">rpoZ</name>
    <name evidence="11" type="ORF">HNQ41_000274</name>
</gene>
<evidence type="ECO:0000256" key="5">
    <source>
        <dbReference type="ARBA" id="ARBA00022679"/>
    </source>
</evidence>
<dbReference type="Proteomes" id="UP000551878">
    <property type="component" value="Unassembled WGS sequence"/>
</dbReference>
<dbReference type="Pfam" id="PF01192">
    <property type="entry name" value="RNA_pol_Rpb6"/>
    <property type="match status" value="1"/>
</dbReference>
<accession>A0A840QL93</accession>
<dbReference type="SUPFAM" id="SSF63562">
    <property type="entry name" value="RPB6/omega subunit-like"/>
    <property type="match status" value="1"/>
</dbReference>
<dbReference type="GO" id="GO:0003899">
    <property type="term" value="F:DNA-directed RNA polymerase activity"/>
    <property type="evidence" value="ECO:0007669"/>
    <property type="project" value="UniProtKB-UniRule"/>
</dbReference>
<organism evidence="11 12">
    <name type="scientific">Texcoconibacillus texcoconensis</name>
    <dbReference type="NCBI Taxonomy" id="1095777"/>
    <lineage>
        <taxon>Bacteria</taxon>
        <taxon>Bacillati</taxon>
        <taxon>Bacillota</taxon>
        <taxon>Bacilli</taxon>
        <taxon>Bacillales</taxon>
        <taxon>Bacillaceae</taxon>
        <taxon>Texcoconibacillus</taxon>
    </lineage>
</organism>
<name>A0A840QL93_9BACI</name>
<keyword evidence="7 10" id="KW-0804">Transcription</keyword>
<comment type="catalytic activity">
    <reaction evidence="9 10">
        <text>RNA(n) + a ribonucleoside 5'-triphosphate = RNA(n+1) + diphosphate</text>
        <dbReference type="Rhea" id="RHEA:21248"/>
        <dbReference type="Rhea" id="RHEA-COMP:14527"/>
        <dbReference type="Rhea" id="RHEA-COMP:17342"/>
        <dbReference type="ChEBI" id="CHEBI:33019"/>
        <dbReference type="ChEBI" id="CHEBI:61557"/>
        <dbReference type="ChEBI" id="CHEBI:140395"/>
        <dbReference type="EC" id="2.7.7.6"/>
    </reaction>
</comment>
<keyword evidence="6 10" id="KW-0548">Nucleotidyltransferase</keyword>
<protein>
    <recommendedName>
        <fullName evidence="3 10">DNA-directed RNA polymerase subunit omega</fullName>
        <shortName evidence="10">RNAP omega subunit</shortName>
        <ecNumber evidence="2 10">2.7.7.6</ecNumber>
    </recommendedName>
    <alternativeName>
        <fullName evidence="10">RNA polymerase omega subunit</fullName>
    </alternativeName>
    <alternativeName>
        <fullName evidence="8 10">Transcriptase subunit omega</fullName>
    </alternativeName>
</protein>
<evidence type="ECO:0000313" key="11">
    <source>
        <dbReference type="EMBL" id="MBB5172134.1"/>
    </source>
</evidence>
<keyword evidence="12" id="KW-1185">Reference proteome</keyword>
<evidence type="ECO:0000256" key="9">
    <source>
        <dbReference type="ARBA" id="ARBA00048552"/>
    </source>
</evidence>
<evidence type="ECO:0000256" key="8">
    <source>
        <dbReference type="ARBA" id="ARBA00029924"/>
    </source>
</evidence>
<dbReference type="AlphaFoldDB" id="A0A840QL93"/>
<comment type="similarity">
    <text evidence="1 10">Belongs to the RNA polymerase subunit omega family.</text>
</comment>
<evidence type="ECO:0000256" key="1">
    <source>
        <dbReference type="ARBA" id="ARBA00006711"/>
    </source>
</evidence>
<dbReference type="Gene3D" id="3.90.940.10">
    <property type="match status" value="1"/>
</dbReference>
<dbReference type="EC" id="2.7.7.6" evidence="2 10"/>
<evidence type="ECO:0000256" key="4">
    <source>
        <dbReference type="ARBA" id="ARBA00022478"/>
    </source>
</evidence>
<reference evidence="11 12" key="1">
    <citation type="submission" date="2020-08" db="EMBL/GenBank/DDBJ databases">
        <title>Genomic Encyclopedia of Type Strains, Phase IV (KMG-IV): sequencing the most valuable type-strain genomes for metagenomic binning, comparative biology and taxonomic classification.</title>
        <authorList>
            <person name="Goeker M."/>
        </authorList>
    </citation>
    <scope>NUCLEOTIDE SEQUENCE [LARGE SCALE GENOMIC DNA]</scope>
    <source>
        <strain evidence="11 12">DSM 24696</strain>
    </source>
</reference>
<evidence type="ECO:0000256" key="7">
    <source>
        <dbReference type="ARBA" id="ARBA00023163"/>
    </source>
</evidence>
<dbReference type="PANTHER" id="PTHR34476">
    <property type="entry name" value="DNA-DIRECTED RNA POLYMERASE SUBUNIT OMEGA"/>
    <property type="match status" value="1"/>
</dbReference>
<dbReference type="PANTHER" id="PTHR34476:SF1">
    <property type="entry name" value="DNA-DIRECTED RNA POLYMERASE SUBUNIT OMEGA"/>
    <property type="match status" value="1"/>
</dbReference>
<dbReference type="GO" id="GO:0000428">
    <property type="term" value="C:DNA-directed RNA polymerase complex"/>
    <property type="evidence" value="ECO:0007669"/>
    <property type="project" value="UniProtKB-KW"/>
</dbReference>
<keyword evidence="4 10" id="KW-0240">DNA-directed RNA polymerase</keyword>
<dbReference type="GO" id="GO:0003677">
    <property type="term" value="F:DNA binding"/>
    <property type="evidence" value="ECO:0007669"/>
    <property type="project" value="UniProtKB-UniRule"/>
</dbReference>
<sequence>MMLYPSVDSLMEKIDSKYTLVSISARRARNLQDQGPDTALVDRPKSRKLVGVALEEIDQDKLTYQKNEQ</sequence>
<dbReference type="EMBL" id="JACHHB010000001">
    <property type="protein sequence ID" value="MBB5172134.1"/>
    <property type="molecule type" value="Genomic_DNA"/>
</dbReference>
<comment type="subunit">
    <text evidence="10">The RNAP catalytic core consists of 2 alpha, 1 beta, 1 beta' and 1 omega subunit. When a sigma factor is associated with the core the holoenzyme is formed, which can initiate transcription.</text>
</comment>
<keyword evidence="5 10" id="KW-0808">Transferase</keyword>
<dbReference type="GO" id="GO:0006351">
    <property type="term" value="P:DNA-templated transcription"/>
    <property type="evidence" value="ECO:0007669"/>
    <property type="project" value="UniProtKB-UniRule"/>
</dbReference>
<dbReference type="InterPro" id="IPR003716">
    <property type="entry name" value="DNA-dir_RNA_pol_omega"/>
</dbReference>
<comment type="function">
    <text evidence="10">Promotes RNA polymerase assembly. Latches the N- and C-terminal regions of the beta' subunit thereby facilitating its interaction with the beta and alpha subunits.</text>
</comment>